<dbReference type="RefSeq" id="WP_244771498.1">
    <property type="nucleotide sequence ID" value="NZ_CP094929.1"/>
</dbReference>
<evidence type="ECO:0000313" key="2">
    <source>
        <dbReference type="Proteomes" id="UP000829708"/>
    </source>
</evidence>
<dbReference type="EMBL" id="CP094929">
    <property type="protein sequence ID" value="UOM50104.1"/>
    <property type="molecule type" value="Genomic_DNA"/>
</dbReference>
<keyword evidence="2" id="KW-1185">Reference proteome</keyword>
<name>A0ABY4D730_9SPIR</name>
<accession>A0ABY4D730</accession>
<organism evidence="1 2">
    <name type="scientific">Sphaerochaeta associata</name>
    <dbReference type="NCBI Taxonomy" id="1129264"/>
    <lineage>
        <taxon>Bacteria</taxon>
        <taxon>Pseudomonadati</taxon>
        <taxon>Spirochaetota</taxon>
        <taxon>Spirochaetia</taxon>
        <taxon>Spirochaetales</taxon>
        <taxon>Sphaerochaetaceae</taxon>
        <taxon>Sphaerochaeta</taxon>
    </lineage>
</organism>
<dbReference type="PANTHER" id="PTHR36847:SF1">
    <property type="entry name" value="AMIDOLIGASE ENZYME"/>
    <property type="match status" value="1"/>
</dbReference>
<sequence length="301" mass="34375">MEKTTRFGIEIEMTGITRKDAALAAQTVLGGELLYGGSYYDTYELKTFDGRTWKFTYDGSIRCETKTRGIKESASRLYSVELVSPILTYEADIENLQEVIRALRKAGAFTNSSCGIHIHLDGQDHTPRSIRNFVNIIYARNDLFYKALGIEASRARYCKRMDEHLVATMNRAKPTTFAKIESIWYEGYRGNRDAHYHESRYHFLNLHSFFHGHKTVELRGFNSTLHAGEVRSYIVLALALNSQALSQSSASTKKPQAENEKFAMRTYLNRIGFIGDEFKACREHLTKRLTGSAAWRRRVAA</sequence>
<protein>
    <submittedName>
        <fullName evidence="1">Amidoligase family protein</fullName>
    </submittedName>
</protein>
<dbReference type="Pfam" id="PF12224">
    <property type="entry name" value="Amidoligase_2"/>
    <property type="match status" value="1"/>
</dbReference>
<dbReference type="Proteomes" id="UP000829708">
    <property type="component" value="Chromosome"/>
</dbReference>
<dbReference type="PANTHER" id="PTHR36847">
    <property type="entry name" value="AMIDOLIGASE ENZYME"/>
    <property type="match status" value="1"/>
</dbReference>
<dbReference type="InterPro" id="IPR022025">
    <property type="entry name" value="Amidoligase_2"/>
</dbReference>
<reference evidence="2" key="1">
    <citation type="journal article" date="2024" name="J Bioinform Genom">
        <title>Complete genome sequence of the type strain bacterium Sphaerochaeta associata GLS2t (VKM B-2742)t.</title>
        <authorList>
            <person name="Troshina O.Y."/>
            <person name="Tepeeva A.N."/>
            <person name="Arzamasceva V.O."/>
            <person name="Whitman W.B."/>
            <person name="Varghese N."/>
            <person name="Shapiro N."/>
            <person name="Woyke T."/>
            <person name="Kripides N.C."/>
            <person name="Vasilenko O.V."/>
        </authorList>
    </citation>
    <scope>NUCLEOTIDE SEQUENCE [LARGE SCALE GENOMIC DNA]</scope>
    <source>
        <strain evidence="2">GLS2T</strain>
    </source>
</reference>
<evidence type="ECO:0000313" key="1">
    <source>
        <dbReference type="EMBL" id="UOM50104.1"/>
    </source>
</evidence>
<gene>
    <name evidence="1" type="ORF">MUG09_11120</name>
</gene>
<proteinExistence type="predicted"/>